<organism evidence="1 2">
    <name type="scientific">Escherichia coli</name>
    <dbReference type="NCBI Taxonomy" id="562"/>
    <lineage>
        <taxon>Bacteria</taxon>
        <taxon>Pseudomonadati</taxon>
        <taxon>Pseudomonadota</taxon>
        <taxon>Gammaproteobacteria</taxon>
        <taxon>Enterobacterales</taxon>
        <taxon>Enterobacteriaceae</taxon>
        <taxon>Escherichia</taxon>
    </lineage>
</organism>
<gene>
    <name evidence="1" type="ORF">GP711_07770</name>
</gene>
<dbReference type="RefSeq" id="WP_157702545.1">
    <property type="nucleotide sequence ID" value="NZ_WSGM01000003.1"/>
</dbReference>
<dbReference type="AlphaFoldDB" id="A0A6D0FTZ0"/>
<sequence length="225" mass="26491">MMKKGMANSISMTWQLLCDDHGVTREHYNQLKKFSPEALREIIAEIACCHPSTSILLRNKWLTPPEDIPEQVTREYERRIQNCPSFRSEKEAESWLNELFFAVIAPLYRVVPGQSEQVESFVLQLIAEQERVWELILTNDGYSWHCALYDMLFCLVFRNTKGQPEYLRKRITEIINESDIRLTVDEIECQIQYVQDNEQKVVLRELINNFVMDGAYNNSCKTMEK</sequence>
<protein>
    <recommendedName>
        <fullName evidence="3">SpnT protein</fullName>
    </recommendedName>
</protein>
<name>A0A6D0FTZ0_ECOLX</name>
<accession>A0A6D0FTZ0</accession>
<dbReference type="Proteomes" id="UP000437875">
    <property type="component" value="Unassembled WGS sequence"/>
</dbReference>
<dbReference type="EMBL" id="WSGM01000003">
    <property type="protein sequence ID" value="KAE9733685.1"/>
    <property type="molecule type" value="Genomic_DNA"/>
</dbReference>
<proteinExistence type="predicted"/>
<reference evidence="1 2" key="1">
    <citation type="submission" date="2019-10" db="EMBL/GenBank/DDBJ databases">
        <title>Antimicrobial-resistant enteric bacteria are widely distributed amongst people, animals and the environment in northern Tanzania.</title>
        <authorList>
            <person name="Subbiah M."/>
            <person name="Call D.R."/>
        </authorList>
    </citation>
    <scope>NUCLEOTIDE SEQUENCE [LARGE SCALE GENOMIC DNA]</scope>
    <source>
        <strain evidence="1 2">TzEc067</strain>
    </source>
</reference>
<evidence type="ECO:0000313" key="1">
    <source>
        <dbReference type="EMBL" id="KAE9733685.1"/>
    </source>
</evidence>
<comment type="caution">
    <text evidence="1">The sequence shown here is derived from an EMBL/GenBank/DDBJ whole genome shotgun (WGS) entry which is preliminary data.</text>
</comment>
<evidence type="ECO:0000313" key="2">
    <source>
        <dbReference type="Proteomes" id="UP000437875"/>
    </source>
</evidence>
<evidence type="ECO:0008006" key="3">
    <source>
        <dbReference type="Google" id="ProtNLM"/>
    </source>
</evidence>